<reference evidence="5 6" key="1">
    <citation type="submission" date="2015-01" db="EMBL/GenBank/DDBJ databases">
        <title>Evolution of Trichinella species and genotypes.</title>
        <authorList>
            <person name="Korhonen P.K."/>
            <person name="Edoardo P."/>
            <person name="Giuseppe L.R."/>
            <person name="Gasser R.B."/>
        </authorList>
    </citation>
    <scope>NUCLEOTIDE SEQUENCE [LARGE SCALE GENOMIC DNA]</scope>
    <source>
        <strain evidence="5">ISS417</strain>
    </source>
</reference>
<protein>
    <submittedName>
        <fullName evidence="5">Ras-specific guanine nucleotide-releasing factor RalGPS1</fullName>
    </submittedName>
</protein>
<sequence>MNIAVHKSIIRLAAAFIVSSPKSFIAHRVELHLRMHIDIFELMERRSSRKYSMYDEGVTKCLSWSTSAQCDDGAGYSPSALKLQNRQFDPVTFNVLKVNPEDIAAQLTLGDLPIFKAIKPDELTSCAWNSRNKLTVAPNVVSFIRRFNHVCLWCQKEILSCQSLKLRAEVLGHFLKISKKLMDLNNIHSAFAIISGLQSSAVYRLYKTWAAVQTKDKAIYDKLTKLFSDQNNWEKLRKYMMTIKLPCIPYLGLYLTDLIYIDVAHPSSGGLESTQRLNMMNNILRVLADYQSSNYESLSTIDCFQSYLDSIRYIDELQKFVEEDLYNLSIKLEPNCNSSSVEKNFKHLLISDTNGTPLKTQSLTPQTSKSKQTHRKTQSLGGSNLVTKVPSIGNPLNETFPLTVDCRRHLLDDSLLEFSSCTASSSSLQLPSNDVIGDSGHESSDENGIRLDLKGRSSSRDRLSRSVDTLEEECIIEGPAKRKCILKNGHRPRFPVWRRFWIRLCGSALYVYESRNLPRNWNSRLAYKTYASKIIALCGWMVVKTDDPFMPDSFILQEPVLGIVYRLRVGTQANALRWVEKLKVACEDPRTKFFLRTWCILWRQHTLSEESVSAKAVSTRLWLHCKSTEFGLSEFFLLFLYEFPNEYNFNGKQTLEVTARLITSYFSETSLNIPHSEFV</sequence>
<dbReference type="SUPFAM" id="SSF50729">
    <property type="entry name" value="PH domain-like"/>
    <property type="match status" value="1"/>
</dbReference>
<accession>A0A0V0TLX7</accession>
<dbReference type="Gene3D" id="2.30.29.30">
    <property type="entry name" value="Pleckstrin-homology domain (PH domain)/Phosphotyrosine-binding domain (PTB)"/>
    <property type="match status" value="1"/>
</dbReference>
<feature type="region of interest" description="Disordered" evidence="3">
    <location>
        <begin position="356"/>
        <end position="388"/>
    </location>
</feature>
<name>A0A0V0TLX7_9BILA</name>
<comment type="caution">
    <text evidence="5">The sequence shown here is derived from an EMBL/GenBank/DDBJ whole genome shotgun (WGS) entry which is preliminary data.</text>
</comment>
<gene>
    <name evidence="5" type="primary">GFER</name>
    <name evidence="5" type="ORF">T05_8405</name>
</gene>
<dbReference type="PANTHER" id="PTHR23113:SF368">
    <property type="entry name" value="CELL DIVISION CONTROL PROTEIN 25"/>
    <property type="match status" value="1"/>
</dbReference>
<evidence type="ECO:0000256" key="3">
    <source>
        <dbReference type="SAM" id="MobiDB-lite"/>
    </source>
</evidence>
<keyword evidence="1 2" id="KW-0344">Guanine-nucleotide releasing factor</keyword>
<dbReference type="Pfam" id="PF00617">
    <property type="entry name" value="RasGEF"/>
    <property type="match status" value="1"/>
</dbReference>
<evidence type="ECO:0000256" key="1">
    <source>
        <dbReference type="ARBA" id="ARBA00022658"/>
    </source>
</evidence>
<organism evidence="5 6">
    <name type="scientific">Trichinella murrelli</name>
    <dbReference type="NCBI Taxonomy" id="144512"/>
    <lineage>
        <taxon>Eukaryota</taxon>
        <taxon>Metazoa</taxon>
        <taxon>Ecdysozoa</taxon>
        <taxon>Nematoda</taxon>
        <taxon>Enoplea</taxon>
        <taxon>Dorylaimia</taxon>
        <taxon>Trichinellida</taxon>
        <taxon>Trichinellidae</taxon>
        <taxon>Trichinella</taxon>
    </lineage>
</organism>
<dbReference type="EMBL" id="JYDJ01000215">
    <property type="protein sequence ID" value="KRX39979.1"/>
    <property type="molecule type" value="Genomic_DNA"/>
</dbReference>
<dbReference type="InterPro" id="IPR011993">
    <property type="entry name" value="PH-like_dom_sf"/>
</dbReference>
<feature type="compositionally biased region" description="Basic and acidic residues" evidence="3">
    <location>
        <begin position="439"/>
        <end position="453"/>
    </location>
</feature>
<dbReference type="CDD" id="cd00155">
    <property type="entry name" value="RasGEF"/>
    <property type="match status" value="1"/>
</dbReference>
<dbReference type="InterPro" id="IPR008937">
    <property type="entry name" value="Ras-like_GEF"/>
</dbReference>
<dbReference type="SUPFAM" id="SSF48366">
    <property type="entry name" value="Ras GEF"/>
    <property type="match status" value="1"/>
</dbReference>
<dbReference type="SMART" id="SM00147">
    <property type="entry name" value="RasGEF"/>
    <property type="match status" value="1"/>
</dbReference>
<proteinExistence type="predicted"/>
<feature type="domain" description="Ras-GEF" evidence="4">
    <location>
        <begin position="99"/>
        <end position="335"/>
    </location>
</feature>
<dbReference type="Proteomes" id="UP000055048">
    <property type="component" value="Unassembled WGS sequence"/>
</dbReference>
<dbReference type="InterPro" id="IPR036964">
    <property type="entry name" value="RASGEF_cat_dom_sf"/>
</dbReference>
<dbReference type="GO" id="GO:0005886">
    <property type="term" value="C:plasma membrane"/>
    <property type="evidence" value="ECO:0007669"/>
    <property type="project" value="TreeGrafter"/>
</dbReference>
<dbReference type="Gene3D" id="1.10.840.10">
    <property type="entry name" value="Ras guanine-nucleotide exchange factors catalytic domain"/>
    <property type="match status" value="1"/>
</dbReference>
<dbReference type="GO" id="GO:0007265">
    <property type="term" value="P:Ras protein signal transduction"/>
    <property type="evidence" value="ECO:0007669"/>
    <property type="project" value="TreeGrafter"/>
</dbReference>
<evidence type="ECO:0000313" key="5">
    <source>
        <dbReference type="EMBL" id="KRX39979.1"/>
    </source>
</evidence>
<evidence type="ECO:0000313" key="6">
    <source>
        <dbReference type="Proteomes" id="UP000055048"/>
    </source>
</evidence>
<feature type="compositionally biased region" description="Polar residues" evidence="3">
    <location>
        <begin position="356"/>
        <end position="370"/>
    </location>
</feature>
<dbReference type="InterPro" id="IPR001895">
    <property type="entry name" value="RASGEF_cat_dom"/>
</dbReference>
<evidence type="ECO:0000259" key="4">
    <source>
        <dbReference type="PROSITE" id="PS50009"/>
    </source>
</evidence>
<dbReference type="AlphaFoldDB" id="A0A0V0TLX7"/>
<dbReference type="InterPro" id="IPR023578">
    <property type="entry name" value="Ras_GEF_dom_sf"/>
</dbReference>
<evidence type="ECO:0000256" key="2">
    <source>
        <dbReference type="PROSITE-ProRule" id="PRU00168"/>
    </source>
</evidence>
<dbReference type="SMART" id="SM00233">
    <property type="entry name" value="PH"/>
    <property type="match status" value="1"/>
</dbReference>
<feature type="region of interest" description="Disordered" evidence="3">
    <location>
        <begin position="425"/>
        <end position="453"/>
    </location>
</feature>
<dbReference type="GO" id="GO:0005085">
    <property type="term" value="F:guanyl-nucleotide exchange factor activity"/>
    <property type="evidence" value="ECO:0007669"/>
    <property type="project" value="UniProtKB-KW"/>
</dbReference>
<dbReference type="InterPro" id="IPR001849">
    <property type="entry name" value="PH_domain"/>
</dbReference>
<dbReference type="PROSITE" id="PS50009">
    <property type="entry name" value="RASGEF_CAT"/>
    <property type="match status" value="1"/>
</dbReference>
<keyword evidence="6" id="KW-1185">Reference proteome</keyword>
<dbReference type="PANTHER" id="PTHR23113">
    <property type="entry name" value="GUANINE NUCLEOTIDE EXCHANGE FACTOR"/>
    <property type="match status" value="1"/>
</dbReference>